<organism evidence="1 2">
    <name type="scientific">Panagrolaimus sp. ES5</name>
    <dbReference type="NCBI Taxonomy" id="591445"/>
    <lineage>
        <taxon>Eukaryota</taxon>
        <taxon>Metazoa</taxon>
        <taxon>Ecdysozoa</taxon>
        <taxon>Nematoda</taxon>
        <taxon>Chromadorea</taxon>
        <taxon>Rhabditida</taxon>
        <taxon>Tylenchina</taxon>
        <taxon>Panagrolaimomorpha</taxon>
        <taxon>Panagrolaimoidea</taxon>
        <taxon>Panagrolaimidae</taxon>
        <taxon>Panagrolaimus</taxon>
    </lineage>
</organism>
<evidence type="ECO:0000313" key="1">
    <source>
        <dbReference type="Proteomes" id="UP000887579"/>
    </source>
</evidence>
<reference evidence="2" key="1">
    <citation type="submission" date="2022-11" db="UniProtKB">
        <authorList>
            <consortium name="WormBaseParasite"/>
        </authorList>
    </citation>
    <scope>IDENTIFICATION</scope>
</reference>
<sequence>MIQSCKYFFIKNPILIIKDVSLWGYESFKYANISSKLWITEEFSAISPSQFLFSSIISKLYKCSLTTLNLNRVEITFEEFELLSSFANFVYLKNATIKYENGDNVEMEKLVQTCSNVKVFDYTFSSNPTNISSKSVKELIKLRHFPTMEKLMLKNVPEIFDIKTLFAFIKKNKMNIELEFCETLSEEYQCLLNFLEAKMSFVESVVTFERKN</sequence>
<dbReference type="Proteomes" id="UP000887579">
    <property type="component" value="Unplaced"/>
</dbReference>
<protein>
    <submittedName>
        <fullName evidence="2">Uncharacterized protein</fullName>
    </submittedName>
</protein>
<dbReference type="WBParaSite" id="ES5_v2.g21516.t1">
    <property type="protein sequence ID" value="ES5_v2.g21516.t1"/>
    <property type="gene ID" value="ES5_v2.g21516"/>
</dbReference>
<proteinExistence type="predicted"/>
<name>A0AC34FVZ4_9BILA</name>
<accession>A0AC34FVZ4</accession>
<evidence type="ECO:0000313" key="2">
    <source>
        <dbReference type="WBParaSite" id="ES5_v2.g21516.t1"/>
    </source>
</evidence>